<dbReference type="GO" id="GO:0003941">
    <property type="term" value="F:L-serine ammonia-lyase activity"/>
    <property type="evidence" value="ECO:0007669"/>
    <property type="project" value="TreeGrafter"/>
</dbReference>
<name>A0A1Y0I4N9_9GAMM</name>
<comment type="catalytic activity">
    <reaction evidence="1 12">
        <text>L-threonine = 2-oxobutanoate + NH4(+)</text>
        <dbReference type="Rhea" id="RHEA:22108"/>
        <dbReference type="ChEBI" id="CHEBI:16763"/>
        <dbReference type="ChEBI" id="CHEBI:28938"/>
        <dbReference type="ChEBI" id="CHEBI:57926"/>
        <dbReference type="EC" id="4.3.1.19"/>
    </reaction>
</comment>
<evidence type="ECO:0000256" key="11">
    <source>
        <dbReference type="ARBA" id="ARBA00025527"/>
    </source>
</evidence>
<dbReference type="SUPFAM" id="SSF53686">
    <property type="entry name" value="Tryptophan synthase beta subunit-like PLP-dependent enzymes"/>
    <property type="match status" value="1"/>
</dbReference>
<protein>
    <recommendedName>
        <fullName evidence="12">L-threonine dehydratase</fullName>
        <ecNumber evidence="12">4.3.1.19</ecNumber>
    </recommendedName>
    <alternativeName>
        <fullName evidence="12">Threonine deaminase</fullName>
    </alternativeName>
</protein>
<keyword evidence="9 12" id="KW-0456">Lyase</keyword>
<dbReference type="InterPro" id="IPR011820">
    <property type="entry name" value="IlvA"/>
</dbReference>
<dbReference type="AlphaFoldDB" id="A0A1Y0I4N9"/>
<keyword evidence="6 12" id="KW-0028">Amino-acid biosynthesis</keyword>
<comment type="subunit">
    <text evidence="5 12">Homotetramer.</text>
</comment>
<gene>
    <name evidence="12" type="primary">ilvA</name>
    <name evidence="14" type="ORF">OLMES_1115</name>
</gene>
<dbReference type="NCBIfam" id="NF006390">
    <property type="entry name" value="PRK08639.1"/>
    <property type="match status" value="1"/>
</dbReference>
<reference evidence="14 15" key="1">
    <citation type="submission" date="2017-05" db="EMBL/GenBank/DDBJ databases">
        <title>Genomic insights into alkan degradation activity of Oleiphilus messinensis.</title>
        <authorList>
            <person name="Kozyavkin S.A."/>
            <person name="Slesarev A.I."/>
            <person name="Golyshin P.N."/>
            <person name="Korzhenkov A."/>
            <person name="Golyshina O.N."/>
            <person name="Toshchakov S.V."/>
        </authorList>
    </citation>
    <scope>NUCLEOTIDE SEQUENCE [LARGE SCALE GENOMIC DNA]</scope>
    <source>
        <strain evidence="14 15">ME102</strain>
    </source>
</reference>
<sequence>MNAEPALSVQDDTVTLTAIQEAAQRLKNIAVRTPLLKNHNLSERYNANIYIKREDLQVVRSYKLRGAYNKMRSLSDAELARGVVCASAGNHAQGVAYACRKLGVQGTIFMPVPTPQQKVRQVENYGKSSVKIVLIGDTFDDAYQQARLFGEQNEAAFIHPFDDHKVMEGQGTVGLEILEDIDTPIDLMVMPVGGGGLASGVSSCFRALSPATRLVGVEPSGAAAMKASLEAGQNLTLDEIDTFVDGAAVRRVGENTFRVCQQLLDEVIAVPEGQVCSTILSLYNEEAIVAEPAGALSIAALESLKDQIEGKTVVCVLSGGNNDITRTEEIKERSLLHEGLKHYFIVNFPQRAGALKEFVVEVLGPDDNITHFAYTKKNSRAQAPALIGIEVLNRDNLSALMTNMGQKKLQYQYLNEESDLFHYLV</sequence>
<dbReference type="EC" id="4.3.1.19" evidence="12"/>
<keyword evidence="8 12" id="KW-0663">Pyridoxal phosphate</keyword>
<dbReference type="OrthoDB" id="9811476at2"/>
<evidence type="ECO:0000313" key="14">
    <source>
        <dbReference type="EMBL" id="ARU55200.1"/>
    </source>
</evidence>
<dbReference type="GO" id="GO:0030170">
    <property type="term" value="F:pyridoxal phosphate binding"/>
    <property type="evidence" value="ECO:0007669"/>
    <property type="project" value="InterPro"/>
</dbReference>
<evidence type="ECO:0000256" key="7">
    <source>
        <dbReference type="ARBA" id="ARBA00022624"/>
    </source>
</evidence>
<evidence type="ECO:0000256" key="5">
    <source>
        <dbReference type="ARBA" id="ARBA00011881"/>
    </source>
</evidence>
<keyword evidence="7 12" id="KW-0412">Isoleucine biosynthesis</keyword>
<accession>A0A1Y0I4N9</accession>
<dbReference type="PROSITE" id="PS51672">
    <property type="entry name" value="ACT_LIKE"/>
    <property type="match status" value="1"/>
</dbReference>
<dbReference type="GO" id="GO:0004794">
    <property type="term" value="F:threonine deaminase activity"/>
    <property type="evidence" value="ECO:0007669"/>
    <property type="project" value="UniProtKB-UniRule"/>
</dbReference>
<dbReference type="EMBL" id="CP021425">
    <property type="protein sequence ID" value="ARU55200.1"/>
    <property type="molecule type" value="Genomic_DNA"/>
</dbReference>
<dbReference type="Pfam" id="PF00291">
    <property type="entry name" value="PALP"/>
    <property type="match status" value="1"/>
</dbReference>
<dbReference type="RefSeq" id="WP_087460328.1">
    <property type="nucleotide sequence ID" value="NZ_CP021425.1"/>
</dbReference>
<dbReference type="GO" id="GO:0006567">
    <property type="term" value="P:L-threonine catabolic process"/>
    <property type="evidence" value="ECO:0007669"/>
    <property type="project" value="TreeGrafter"/>
</dbReference>
<evidence type="ECO:0000256" key="6">
    <source>
        <dbReference type="ARBA" id="ARBA00022605"/>
    </source>
</evidence>
<evidence type="ECO:0000256" key="8">
    <source>
        <dbReference type="ARBA" id="ARBA00022898"/>
    </source>
</evidence>
<evidence type="ECO:0000256" key="10">
    <source>
        <dbReference type="ARBA" id="ARBA00023304"/>
    </source>
</evidence>
<comment type="function">
    <text evidence="11 12">Catalyzes the anaerobic formation of alpha-ketobutyrate and ammonia from threonine in a two-step reaction. The first step involved a dehydration of threonine and a production of enamine intermediates (aminocrotonate), which tautomerizes to its imine form (iminobutyrate). Both intermediates are unstable and short-lived. The second step is the nonenzymatic hydrolysis of the enamine/imine intermediates to form 2-ketobutyrate and free ammonia. In the low water environment of the cell, the second step is accelerated by RidA.</text>
</comment>
<keyword evidence="15" id="KW-1185">Reference proteome</keyword>
<evidence type="ECO:0000256" key="3">
    <source>
        <dbReference type="ARBA" id="ARBA00004810"/>
    </source>
</evidence>
<comment type="cofactor">
    <cofactor evidence="2 12">
        <name>pyridoxal 5'-phosphate</name>
        <dbReference type="ChEBI" id="CHEBI:597326"/>
    </cofactor>
</comment>
<proteinExistence type="inferred from homology"/>
<dbReference type="NCBIfam" id="TIGR02079">
    <property type="entry name" value="THD1"/>
    <property type="match status" value="1"/>
</dbReference>
<feature type="domain" description="ACT-like" evidence="13">
    <location>
        <begin position="342"/>
        <end position="418"/>
    </location>
</feature>
<dbReference type="InterPro" id="IPR000634">
    <property type="entry name" value="Ser/Thr_deHydtase_PyrdxlP-BS"/>
</dbReference>
<evidence type="ECO:0000256" key="1">
    <source>
        <dbReference type="ARBA" id="ARBA00001274"/>
    </source>
</evidence>
<dbReference type="Gene3D" id="3.40.1020.10">
    <property type="entry name" value="Biosynthetic Threonine Deaminase, Domain 3"/>
    <property type="match status" value="1"/>
</dbReference>
<dbReference type="FunFam" id="3.40.50.1100:FF:000007">
    <property type="entry name" value="L-threonine dehydratase catabolic TdcB"/>
    <property type="match status" value="1"/>
</dbReference>
<evidence type="ECO:0000256" key="4">
    <source>
        <dbReference type="ARBA" id="ARBA00010869"/>
    </source>
</evidence>
<dbReference type="Pfam" id="PF00585">
    <property type="entry name" value="Thr_dehydrat_C"/>
    <property type="match status" value="1"/>
</dbReference>
<evidence type="ECO:0000313" key="15">
    <source>
        <dbReference type="Proteomes" id="UP000196027"/>
    </source>
</evidence>
<evidence type="ECO:0000256" key="12">
    <source>
        <dbReference type="RuleBase" id="RU362012"/>
    </source>
</evidence>
<dbReference type="CDD" id="cd01562">
    <property type="entry name" value="Thr-dehyd"/>
    <property type="match status" value="1"/>
</dbReference>
<dbReference type="PROSITE" id="PS00165">
    <property type="entry name" value="DEHYDRATASE_SER_THR"/>
    <property type="match status" value="1"/>
</dbReference>
<dbReference type="Proteomes" id="UP000196027">
    <property type="component" value="Chromosome"/>
</dbReference>
<dbReference type="InterPro" id="IPR001721">
    <property type="entry name" value="TD_ACT-like"/>
</dbReference>
<comment type="similarity">
    <text evidence="4 12">Belongs to the serine/threonine dehydratase family.</text>
</comment>
<evidence type="ECO:0000256" key="2">
    <source>
        <dbReference type="ARBA" id="ARBA00001933"/>
    </source>
</evidence>
<dbReference type="InterPro" id="IPR050147">
    <property type="entry name" value="Ser/Thr_Dehydratase"/>
</dbReference>
<dbReference type="PANTHER" id="PTHR48078">
    <property type="entry name" value="THREONINE DEHYDRATASE, MITOCHONDRIAL-RELATED"/>
    <property type="match status" value="1"/>
</dbReference>
<dbReference type="Gene3D" id="3.40.50.1100">
    <property type="match status" value="2"/>
</dbReference>
<organism evidence="14 15">
    <name type="scientific">Oleiphilus messinensis</name>
    <dbReference type="NCBI Taxonomy" id="141451"/>
    <lineage>
        <taxon>Bacteria</taxon>
        <taxon>Pseudomonadati</taxon>
        <taxon>Pseudomonadota</taxon>
        <taxon>Gammaproteobacteria</taxon>
        <taxon>Oceanospirillales</taxon>
        <taxon>Oleiphilaceae</taxon>
        <taxon>Oleiphilus</taxon>
    </lineage>
</organism>
<comment type="pathway">
    <text evidence="3 12">Amino-acid biosynthesis; L-isoleucine biosynthesis; 2-oxobutanoate from L-threonine: step 1/1.</text>
</comment>
<evidence type="ECO:0000256" key="9">
    <source>
        <dbReference type="ARBA" id="ARBA00023239"/>
    </source>
</evidence>
<dbReference type="KEGG" id="ome:OLMES_1115"/>
<dbReference type="PANTHER" id="PTHR48078:SF11">
    <property type="entry name" value="THREONINE DEHYDRATASE, MITOCHONDRIAL"/>
    <property type="match status" value="1"/>
</dbReference>
<dbReference type="UniPathway" id="UPA00047">
    <property type="reaction ID" value="UER00054"/>
</dbReference>
<dbReference type="GO" id="GO:0009097">
    <property type="term" value="P:isoleucine biosynthetic process"/>
    <property type="evidence" value="ECO:0007669"/>
    <property type="project" value="UniProtKB-UniRule"/>
</dbReference>
<dbReference type="InterPro" id="IPR038110">
    <property type="entry name" value="TD_ACT-like_sf"/>
</dbReference>
<dbReference type="GO" id="GO:0006565">
    <property type="term" value="P:L-serine catabolic process"/>
    <property type="evidence" value="ECO:0007669"/>
    <property type="project" value="TreeGrafter"/>
</dbReference>
<dbReference type="FunFam" id="3.40.50.1100:FF:000005">
    <property type="entry name" value="Threonine dehydratase catabolic"/>
    <property type="match status" value="1"/>
</dbReference>
<evidence type="ECO:0000259" key="13">
    <source>
        <dbReference type="PROSITE" id="PS51672"/>
    </source>
</evidence>
<keyword evidence="10 12" id="KW-0100">Branched-chain amino acid biosynthesis</keyword>
<dbReference type="InterPro" id="IPR036052">
    <property type="entry name" value="TrpB-like_PALP_sf"/>
</dbReference>
<dbReference type="InterPro" id="IPR001926">
    <property type="entry name" value="TrpB-like_PALP"/>
</dbReference>